<dbReference type="GO" id="GO:0001525">
    <property type="term" value="P:angiogenesis"/>
    <property type="evidence" value="ECO:0007669"/>
    <property type="project" value="UniProtKB-ARBA"/>
</dbReference>
<protein>
    <recommendedName>
        <fullName evidence="5">N-acetylgalactosaminide beta-1,3-galactosyltransferase</fullName>
        <ecNumber evidence="5">2.4.1.122</ecNumber>
    </recommendedName>
</protein>
<comment type="similarity">
    <text evidence="4">Belongs to the glycosyltransferase 31 family. Beta3-Gal-T subfamily.</text>
</comment>
<dbReference type="PANTHER" id="PTHR23033:SF52">
    <property type="entry name" value="GLYCOPROTEIN-N-ACETYLGALACTOSAMINE 3-BETA-GALACTOSYLTRANSFERASE 1"/>
    <property type="match status" value="1"/>
</dbReference>
<dbReference type="GO" id="GO:0016263">
    <property type="term" value="F:glycoprotein-N-acetylgalactosamine 3-beta-galactosyltransferase activity"/>
    <property type="evidence" value="ECO:0007669"/>
    <property type="project" value="UniProtKB-EC"/>
</dbReference>
<evidence type="ECO:0000256" key="17">
    <source>
        <dbReference type="SAM" id="Phobius"/>
    </source>
</evidence>
<feature type="transmembrane region" description="Helical" evidence="17">
    <location>
        <begin position="12"/>
        <end position="29"/>
    </location>
</feature>
<dbReference type="Pfam" id="PF02434">
    <property type="entry name" value="Fringe"/>
    <property type="match status" value="1"/>
</dbReference>
<reference evidence="20" key="1">
    <citation type="journal article" date="2017" name="Nat. Commun.">
        <title>The North American bullfrog draft genome provides insight into hormonal regulation of long noncoding RNA.</title>
        <authorList>
            <person name="Hammond S.A."/>
            <person name="Warren R.L."/>
            <person name="Vandervalk B.P."/>
            <person name="Kucuk E."/>
            <person name="Khan H."/>
            <person name="Gibb E.A."/>
            <person name="Pandoh P."/>
            <person name="Kirk H."/>
            <person name="Zhao Y."/>
            <person name="Jones M."/>
            <person name="Mungall A.J."/>
            <person name="Coope R."/>
            <person name="Pleasance S."/>
            <person name="Moore R.A."/>
            <person name="Holt R.A."/>
            <person name="Round J.M."/>
            <person name="Ohora S."/>
            <person name="Walle B.V."/>
            <person name="Veldhoen N."/>
            <person name="Helbing C.C."/>
            <person name="Birol I."/>
        </authorList>
    </citation>
    <scope>NUCLEOTIDE SEQUENCE [LARGE SCALE GENOMIC DNA]</scope>
</reference>
<dbReference type="Gene3D" id="3.90.550.50">
    <property type="match status" value="1"/>
</dbReference>
<evidence type="ECO:0000256" key="15">
    <source>
        <dbReference type="ARBA" id="ARBA00023211"/>
    </source>
</evidence>
<evidence type="ECO:0000313" key="19">
    <source>
        <dbReference type="EMBL" id="PIO29249.1"/>
    </source>
</evidence>
<evidence type="ECO:0000256" key="11">
    <source>
        <dbReference type="ARBA" id="ARBA00022968"/>
    </source>
</evidence>
<keyword evidence="10" id="KW-0547">Nucleotide-binding</keyword>
<keyword evidence="9" id="KW-0479">Metal-binding</keyword>
<keyword evidence="12 17" id="KW-1133">Transmembrane helix</keyword>
<dbReference type="GO" id="GO:0046872">
    <property type="term" value="F:metal ion binding"/>
    <property type="evidence" value="ECO:0007669"/>
    <property type="project" value="UniProtKB-KW"/>
</dbReference>
<dbReference type="FunFam" id="3.90.550.50:FF:000007">
    <property type="entry name" value="Glycoprotein-N-acetylgalactosamine 3-beta-galactosyltransferase 1"/>
    <property type="match status" value="1"/>
</dbReference>
<evidence type="ECO:0000256" key="8">
    <source>
        <dbReference type="ARBA" id="ARBA00022692"/>
    </source>
</evidence>
<keyword evidence="13 17" id="KW-0472">Membrane</keyword>
<proteinExistence type="inferred from homology"/>
<evidence type="ECO:0000256" key="2">
    <source>
        <dbReference type="ARBA" id="ARBA00004606"/>
    </source>
</evidence>
<keyword evidence="14" id="KW-1015">Disulfide bond</keyword>
<keyword evidence="15" id="KW-0464">Manganese</keyword>
<name>A0A2G9RMW5_AQUCT</name>
<comment type="subcellular location">
    <subcellularLocation>
        <location evidence="2">Membrane</location>
        <topology evidence="2">Single-pass type II membrane protein</topology>
    </subcellularLocation>
</comment>
<evidence type="ECO:0000256" key="5">
    <source>
        <dbReference type="ARBA" id="ARBA00012557"/>
    </source>
</evidence>
<evidence type="ECO:0000256" key="7">
    <source>
        <dbReference type="ARBA" id="ARBA00022679"/>
    </source>
</evidence>
<evidence type="ECO:0000256" key="12">
    <source>
        <dbReference type="ARBA" id="ARBA00022989"/>
    </source>
</evidence>
<comment type="cofactor">
    <cofactor evidence="1">
        <name>Mn(2+)</name>
        <dbReference type="ChEBI" id="CHEBI:29035"/>
    </cofactor>
</comment>
<dbReference type="UniPathway" id="UPA00378"/>
<evidence type="ECO:0000256" key="6">
    <source>
        <dbReference type="ARBA" id="ARBA00022676"/>
    </source>
</evidence>
<dbReference type="InterPro" id="IPR026050">
    <property type="entry name" value="C1GALT1/C1GALT1_chp1"/>
</dbReference>
<dbReference type="AlphaFoldDB" id="A0A2G9RMW5"/>
<evidence type="ECO:0000313" key="20">
    <source>
        <dbReference type="Proteomes" id="UP000228934"/>
    </source>
</evidence>
<feature type="domain" description="Fringe-like glycosyltransferase" evidence="18">
    <location>
        <begin position="64"/>
        <end position="231"/>
    </location>
</feature>
<dbReference type="GO" id="GO:0000166">
    <property type="term" value="F:nucleotide binding"/>
    <property type="evidence" value="ECO:0007669"/>
    <property type="project" value="UniProtKB-KW"/>
</dbReference>
<evidence type="ECO:0000256" key="4">
    <source>
        <dbReference type="ARBA" id="ARBA00006462"/>
    </source>
</evidence>
<evidence type="ECO:0000259" key="18">
    <source>
        <dbReference type="Pfam" id="PF02434"/>
    </source>
</evidence>
<dbReference type="Proteomes" id="UP000228934">
    <property type="component" value="Unassembled WGS sequence"/>
</dbReference>
<comment type="catalytic activity">
    <reaction evidence="16">
        <text>an N-acetyl-alpha-D-galactosaminyl derivative + UDP-alpha-D-galactose = a beta-D-galactosyl-(1-&gt;3)-N-acetyl-alpha-D-galactosaminyl derivative + UDP + H(+)</text>
        <dbReference type="Rhea" id="RHEA:15621"/>
        <dbReference type="ChEBI" id="CHEBI:15378"/>
        <dbReference type="ChEBI" id="CHEBI:28257"/>
        <dbReference type="ChEBI" id="CHEBI:58223"/>
        <dbReference type="ChEBI" id="CHEBI:66914"/>
        <dbReference type="ChEBI" id="CHEBI:133470"/>
        <dbReference type="EC" id="2.4.1.122"/>
    </reaction>
</comment>
<evidence type="ECO:0000256" key="13">
    <source>
        <dbReference type="ARBA" id="ARBA00023136"/>
    </source>
</evidence>
<evidence type="ECO:0000256" key="3">
    <source>
        <dbReference type="ARBA" id="ARBA00004922"/>
    </source>
</evidence>
<keyword evidence="8 17" id="KW-0812">Transmembrane</keyword>
<comment type="pathway">
    <text evidence="3">Protein modification; protein glycosylation.</text>
</comment>
<keyword evidence="6" id="KW-0328">Glycosyltransferase</keyword>
<dbReference type="EC" id="2.4.1.122" evidence="5"/>
<dbReference type="PANTHER" id="PTHR23033">
    <property type="entry name" value="BETA1,3-GALACTOSYLTRANSFERASE"/>
    <property type="match status" value="1"/>
</dbReference>
<dbReference type="GO" id="GO:0016020">
    <property type="term" value="C:membrane"/>
    <property type="evidence" value="ECO:0007669"/>
    <property type="project" value="UniProtKB-SubCell"/>
</dbReference>
<keyword evidence="20" id="KW-1185">Reference proteome</keyword>
<gene>
    <name evidence="19" type="ORF">AB205_0011910</name>
</gene>
<dbReference type="OrthoDB" id="414175at2759"/>
<evidence type="ECO:0000256" key="10">
    <source>
        <dbReference type="ARBA" id="ARBA00022741"/>
    </source>
</evidence>
<evidence type="ECO:0000256" key="1">
    <source>
        <dbReference type="ARBA" id="ARBA00001936"/>
    </source>
</evidence>
<dbReference type="EMBL" id="KV937702">
    <property type="protein sequence ID" value="PIO29249.1"/>
    <property type="molecule type" value="Genomic_DNA"/>
</dbReference>
<dbReference type="InterPro" id="IPR003378">
    <property type="entry name" value="Fringe-like_glycosylTrfase"/>
</dbReference>
<accession>A0A2G9RMW5</accession>
<organism evidence="19 20">
    <name type="scientific">Aquarana catesbeiana</name>
    <name type="common">American bullfrog</name>
    <name type="synonym">Rana catesbeiana</name>
    <dbReference type="NCBI Taxonomy" id="8400"/>
    <lineage>
        <taxon>Eukaryota</taxon>
        <taxon>Metazoa</taxon>
        <taxon>Chordata</taxon>
        <taxon>Craniata</taxon>
        <taxon>Vertebrata</taxon>
        <taxon>Euteleostomi</taxon>
        <taxon>Amphibia</taxon>
        <taxon>Batrachia</taxon>
        <taxon>Anura</taxon>
        <taxon>Neobatrachia</taxon>
        <taxon>Ranoidea</taxon>
        <taxon>Ranidae</taxon>
        <taxon>Aquarana</taxon>
    </lineage>
</organism>
<evidence type="ECO:0000256" key="16">
    <source>
        <dbReference type="ARBA" id="ARBA00048842"/>
    </source>
</evidence>
<evidence type="ECO:0000256" key="14">
    <source>
        <dbReference type="ARBA" id="ARBA00023157"/>
    </source>
</evidence>
<keyword evidence="11" id="KW-0735">Signal-anchor</keyword>
<sequence length="347" mass="40209">MCHVRTSWKKFVFGFFIGFLTTFFIVTFLKICCALESSKLWNPKPMPKPDNSSVSEELAHKVRVLCWVMTSPKYLKTRTIHVKYSWTRHCNISLFMSSTSSDSFPTIGLGTKEGRSQLYWKTIRAFQYIHKHYVNQADWFLKADDDSYIVMENLNLLLSNYTPDQPIYFGKLFKPFVKQGYMSGGAGYVLSKEALKRFVEGFHSGNCSHRSSVEDLELGHCMEIMGVAPVDTRDSKSRETFHPFTPEFHLTSHFEKNDLYLDYSNYPVVEGPKCCSDLAISFHHLDAELIHTLEYFTYHLRAYGYQYRYQPQWPALTDRLHINTKNPINIKTNLTESSAVKNIGTDV</sequence>
<keyword evidence="7" id="KW-0808">Transferase</keyword>
<evidence type="ECO:0000256" key="9">
    <source>
        <dbReference type="ARBA" id="ARBA00022723"/>
    </source>
</evidence>